<evidence type="ECO:0000256" key="5">
    <source>
        <dbReference type="ARBA" id="ARBA00023004"/>
    </source>
</evidence>
<accession>A0A2S6C530</accession>
<keyword evidence="10" id="KW-1185">Reference proteome</keyword>
<comment type="caution">
    <text evidence="9">The sequence shown here is derived from an EMBL/GenBank/DDBJ whole genome shotgun (WGS) entry which is preliminary data.</text>
</comment>
<sequence>MSLGATIFFITFVLTLYIAVRTIYRLFLSPLAQVPGPRLAAVSQLYELYFDLAKGGRLPWKIQELHDEYGPVVRIGPNEVHVADGEYASRHFNTRADKYGPHRNRFGFPEATSETAEADLHKHRAHALAPAFSRKAVVELEPLIKAQVTKVCQRLSELQRTRDSTGESLIIDLRKLFLCMTTDTLTTFGFGFSFDLLDDPDLAAPWRQALDEALRNVQTMKHLPILWELLRRPAVSDWLVRAKPGLAVTIDFQNRNKQIARETIAQYSPGQDNNEKIVLAGQESKGRTSTDNTMPKTVFEQLLSSDLPEEEKSYDRLWQEASSLMGAGTETVANMLSYTFVQLLSNPNSLSKLRQELETCIPDPSLASFPTWTELEQFPYLSAVIYEGLRMSTSVVHRMLRVLPAETEVCGYFLQKGTVVGMSIPILHHDQTIWPEPYKWMPERFLGPEGKGKRDIYSFSKGPRACIGIHFAYAQLYLTLAAVVRQFRFELYETTIRDVEPCYDGVVALTRHDSKGARVVVP</sequence>
<comment type="cofactor">
    <cofactor evidence="1 7">
        <name>heme</name>
        <dbReference type="ChEBI" id="CHEBI:30413"/>
    </cofactor>
</comment>
<dbReference type="OrthoDB" id="3945418at2759"/>
<evidence type="ECO:0000256" key="2">
    <source>
        <dbReference type="ARBA" id="ARBA00010617"/>
    </source>
</evidence>
<feature type="binding site" description="axial binding residue" evidence="7">
    <location>
        <position position="466"/>
    </location>
    <ligand>
        <name>heme</name>
        <dbReference type="ChEBI" id="CHEBI:30413"/>
    </ligand>
    <ligandPart>
        <name>Fe</name>
        <dbReference type="ChEBI" id="CHEBI:18248"/>
    </ligandPart>
</feature>
<dbReference type="GO" id="GO:0004497">
    <property type="term" value="F:monooxygenase activity"/>
    <property type="evidence" value="ECO:0007669"/>
    <property type="project" value="UniProtKB-KW"/>
</dbReference>
<evidence type="ECO:0000256" key="3">
    <source>
        <dbReference type="ARBA" id="ARBA00022723"/>
    </source>
</evidence>
<evidence type="ECO:0000256" key="8">
    <source>
        <dbReference type="RuleBase" id="RU000461"/>
    </source>
</evidence>
<dbReference type="SUPFAM" id="SSF48264">
    <property type="entry name" value="Cytochrome P450"/>
    <property type="match status" value="1"/>
</dbReference>
<evidence type="ECO:0000313" key="10">
    <source>
        <dbReference type="Proteomes" id="UP000237631"/>
    </source>
</evidence>
<dbReference type="STRING" id="357750.A0A2S6C530"/>
<dbReference type="AlphaFoldDB" id="A0A2S6C530"/>
<dbReference type="EMBL" id="PNEN01000554">
    <property type="protein sequence ID" value="PPJ54832.1"/>
    <property type="molecule type" value="Genomic_DNA"/>
</dbReference>
<dbReference type="PANTHER" id="PTHR24305">
    <property type="entry name" value="CYTOCHROME P450"/>
    <property type="match status" value="1"/>
</dbReference>
<dbReference type="GO" id="GO:0020037">
    <property type="term" value="F:heme binding"/>
    <property type="evidence" value="ECO:0007669"/>
    <property type="project" value="InterPro"/>
</dbReference>
<dbReference type="PROSITE" id="PS00086">
    <property type="entry name" value="CYTOCHROME_P450"/>
    <property type="match status" value="1"/>
</dbReference>
<dbReference type="InterPro" id="IPR017972">
    <property type="entry name" value="Cyt_P450_CS"/>
</dbReference>
<comment type="similarity">
    <text evidence="2 8">Belongs to the cytochrome P450 family.</text>
</comment>
<dbReference type="PRINTS" id="PR00463">
    <property type="entry name" value="EP450I"/>
</dbReference>
<dbReference type="InterPro" id="IPR050121">
    <property type="entry name" value="Cytochrome_P450_monoxygenase"/>
</dbReference>
<evidence type="ECO:0000256" key="6">
    <source>
        <dbReference type="ARBA" id="ARBA00023033"/>
    </source>
</evidence>
<reference evidence="10" key="1">
    <citation type="journal article" date="2017" name="bioRxiv">
        <title>Conservation of a gene cluster reveals novel cercosporin biosynthetic mechanisms and extends production to the genus Colletotrichum.</title>
        <authorList>
            <person name="de Jonge R."/>
            <person name="Ebert M.K."/>
            <person name="Huitt-Roehl C.R."/>
            <person name="Pal P."/>
            <person name="Suttle J.C."/>
            <person name="Spanner R.E."/>
            <person name="Neubauer J.D."/>
            <person name="Jurick W.M.II."/>
            <person name="Stott K.A."/>
            <person name="Secor G.A."/>
            <person name="Thomma B.P.H.J."/>
            <person name="Van de Peer Y."/>
            <person name="Townsend C.A."/>
            <person name="Bolton M.D."/>
        </authorList>
    </citation>
    <scope>NUCLEOTIDE SEQUENCE [LARGE SCALE GENOMIC DNA]</scope>
    <source>
        <strain evidence="10">CBS538.71</strain>
    </source>
</reference>
<evidence type="ECO:0000313" key="9">
    <source>
        <dbReference type="EMBL" id="PPJ54832.1"/>
    </source>
</evidence>
<protein>
    <recommendedName>
        <fullName evidence="11">Cytochrome P450</fullName>
    </recommendedName>
</protein>
<evidence type="ECO:0000256" key="4">
    <source>
        <dbReference type="ARBA" id="ARBA00023002"/>
    </source>
</evidence>
<dbReference type="InterPro" id="IPR036396">
    <property type="entry name" value="Cyt_P450_sf"/>
</dbReference>
<proteinExistence type="inferred from homology"/>
<dbReference type="Gene3D" id="1.10.630.10">
    <property type="entry name" value="Cytochrome P450"/>
    <property type="match status" value="1"/>
</dbReference>
<dbReference type="CDD" id="cd11062">
    <property type="entry name" value="CYP58-like"/>
    <property type="match status" value="1"/>
</dbReference>
<dbReference type="GO" id="GO:0005506">
    <property type="term" value="F:iron ion binding"/>
    <property type="evidence" value="ECO:0007669"/>
    <property type="project" value="InterPro"/>
</dbReference>
<keyword evidence="3 7" id="KW-0479">Metal-binding</keyword>
<keyword evidence="5 7" id="KW-0408">Iron</keyword>
<name>A0A2S6C530_9PEZI</name>
<keyword evidence="6 8" id="KW-0503">Monooxygenase</keyword>
<keyword evidence="4 8" id="KW-0560">Oxidoreductase</keyword>
<evidence type="ECO:0000256" key="7">
    <source>
        <dbReference type="PIRSR" id="PIRSR602401-1"/>
    </source>
</evidence>
<gene>
    <name evidence="9" type="ORF">CBER1_07844</name>
</gene>
<dbReference type="PRINTS" id="PR00385">
    <property type="entry name" value="P450"/>
</dbReference>
<dbReference type="Proteomes" id="UP000237631">
    <property type="component" value="Unassembled WGS sequence"/>
</dbReference>
<dbReference type="InterPro" id="IPR002401">
    <property type="entry name" value="Cyt_P450_E_grp-I"/>
</dbReference>
<dbReference type="GO" id="GO:0016705">
    <property type="term" value="F:oxidoreductase activity, acting on paired donors, with incorporation or reduction of molecular oxygen"/>
    <property type="evidence" value="ECO:0007669"/>
    <property type="project" value="InterPro"/>
</dbReference>
<organism evidence="9 10">
    <name type="scientific">Cercospora berteroae</name>
    <dbReference type="NCBI Taxonomy" id="357750"/>
    <lineage>
        <taxon>Eukaryota</taxon>
        <taxon>Fungi</taxon>
        <taxon>Dikarya</taxon>
        <taxon>Ascomycota</taxon>
        <taxon>Pezizomycotina</taxon>
        <taxon>Dothideomycetes</taxon>
        <taxon>Dothideomycetidae</taxon>
        <taxon>Mycosphaerellales</taxon>
        <taxon>Mycosphaerellaceae</taxon>
        <taxon>Cercospora</taxon>
    </lineage>
</organism>
<dbReference type="PANTHER" id="PTHR24305:SF157">
    <property type="entry name" value="N-ACETYLTRYPTOPHAN 6-HYDROXYLASE IVOC-RELATED"/>
    <property type="match status" value="1"/>
</dbReference>
<evidence type="ECO:0008006" key="11">
    <source>
        <dbReference type="Google" id="ProtNLM"/>
    </source>
</evidence>
<dbReference type="Pfam" id="PF00067">
    <property type="entry name" value="p450"/>
    <property type="match status" value="1"/>
</dbReference>
<dbReference type="InterPro" id="IPR001128">
    <property type="entry name" value="Cyt_P450"/>
</dbReference>
<keyword evidence="7 8" id="KW-0349">Heme</keyword>
<evidence type="ECO:0000256" key="1">
    <source>
        <dbReference type="ARBA" id="ARBA00001971"/>
    </source>
</evidence>